<gene>
    <name evidence="6" type="ORF">HHU12_19635</name>
</gene>
<evidence type="ECO:0000259" key="5">
    <source>
        <dbReference type="SMART" id="SM00642"/>
    </source>
</evidence>
<dbReference type="InterPro" id="IPR014756">
    <property type="entry name" value="Ig_E-set"/>
</dbReference>
<dbReference type="Gene3D" id="3.20.20.80">
    <property type="entry name" value="Glycosidases"/>
    <property type="match status" value="1"/>
</dbReference>
<keyword evidence="7" id="KW-1185">Reference proteome</keyword>
<dbReference type="InterPro" id="IPR013780">
    <property type="entry name" value="Glyco_hydro_b"/>
</dbReference>
<keyword evidence="4" id="KW-0732">Signal</keyword>
<dbReference type="RefSeq" id="WP_169658439.1">
    <property type="nucleotide sequence ID" value="NZ_JABANE010000057.1"/>
</dbReference>
<reference evidence="6 7" key="1">
    <citation type="submission" date="2020-04" db="EMBL/GenBank/DDBJ databases">
        <title>Flammeovirga sp. SR4, a novel species isolated from seawater.</title>
        <authorList>
            <person name="Wang X."/>
        </authorList>
    </citation>
    <scope>NUCLEOTIDE SEQUENCE [LARGE SCALE GENOMIC DNA]</scope>
    <source>
        <strain evidence="6 7">ATCC 23126</strain>
    </source>
</reference>
<keyword evidence="2" id="KW-0326">Glycosidase</keyword>
<dbReference type="Gene3D" id="2.60.40.10">
    <property type="entry name" value="Immunoglobulins"/>
    <property type="match status" value="1"/>
</dbReference>
<dbReference type="PANTHER" id="PTHR10357">
    <property type="entry name" value="ALPHA-AMYLASE FAMILY MEMBER"/>
    <property type="match status" value="1"/>
</dbReference>
<feature type="compositionally biased region" description="Polar residues" evidence="3">
    <location>
        <begin position="161"/>
        <end position="173"/>
    </location>
</feature>
<dbReference type="PROSITE" id="PS51257">
    <property type="entry name" value="PROKAR_LIPOPROTEIN"/>
    <property type="match status" value="1"/>
</dbReference>
<evidence type="ECO:0000256" key="2">
    <source>
        <dbReference type="ARBA" id="ARBA00023295"/>
    </source>
</evidence>
<evidence type="ECO:0000256" key="4">
    <source>
        <dbReference type="SAM" id="SignalP"/>
    </source>
</evidence>
<dbReference type="AlphaFoldDB" id="A0A7X9XAZ4"/>
<dbReference type="GO" id="GO:0005975">
    <property type="term" value="P:carbohydrate metabolic process"/>
    <property type="evidence" value="ECO:0007669"/>
    <property type="project" value="InterPro"/>
</dbReference>
<feature type="signal peptide" evidence="4">
    <location>
        <begin position="1"/>
        <end position="24"/>
    </location>
</feature>
<dbReference type="InterPro" id="IPR013783">
    <property type="entry name" value="Ig-like_fold"/>
</dbReference>
<evidence type="ECO:0000256" key="3">
    <source>
        <dbReference type="SAM" id="MobiDB-lite"/>
    </source>
</evidence>
<accession>A0A7X9XAZ4</accession>
<dbReference type="EMBL" id="JABANE010000057">
    <property type="protein sequence ID" value="NME70197.1"/>
    <property type="molecule type" value="Genomic_DNA"/>
</dbReference>
<dbReference type="InterPro" id="IPR017853">
    <property type="entry name" value="GH"/>
</dbReference>
<dbReference type="SUPFAM" id="SSF51011">
    <property type="entry name" value="Glycosyl hydrolase domain"/>
    <property type="match status" value="1"/>
</dbReference>
<feature type="chain" id="PRO_5030888192" evidence="4">
    <location>
        <begin position="25"/>
        <end position="631"/>
    </location>
</feature>
<dbReference type="SUPFAM" id="SSF81296">
    <property type="entry name" value="E set domains"/>
    <property type="match status" value="1"/>
</dbReference>
<dbReference type="InterPro" id="IPR006047">
    <property type="entry name" value="GH13_cat_dom"/>
</dbReference>
<evidence type="ECO:0000313" key="7">
    <source>
        <dbReference type="Proteomes" id="UP000576082"/>
    </source>
</evidence>
<feature type="domain" description="Glycosyl hydrolase family 13 catalytic" evidence="5">
    <location>
        <begin position="151"/>
        <end position="542"/>
    </location>
</feature>
<dbReference type="PANTHER" id="PTHR10357:SF210">
    <property type="entry name" value="MALTODEXTRIN GLUCOSIDASE"/>
    <property type="match status" value="1"/>
</dbReference>
<protein>
    <submittedName>
        <fullName evidence="6">Glycoside hydrolase family 13 protein</fullName>
    </submittedName>
</protein>
<evidence type="ECO:0000313" key="6">
    <source>
        <dbReference type="EMBL" id="NME70197.1"/>
    </source>
</evidence>
<dbReference type="Pfam" id="PF00128">
    <property type="entry name" value="Alpha-amylase"/>
    <property type="match status" value="1"/>
</dbReference>
<feature type="region of interest" description="Disordered" evidence="3">
    <location>
        <begin position="158"/>
        <end position="185"/>
    </location>
</feature>
<dbReference type="InterPro" id="IPR015171">
    <property type="entry name" value="Cyc-maltodext_N"/>
</dbReference>
<sequence>MKIVKAGVVAILISLLGMSCTPNGEEGSKALVKQASVPNMKPANEVKLETVEPAYWWAGMKNETVLLMIHGKNIATSEVQIKEDGIGIESVDTQDNPNYLFLNLNIANAKAGKYPITFKAGAKELTYEFELKPRNKGTKAQGLTSKDVMYLIMPDRFANGNPDNDSQADLTQKANRKDRDGRHGGDIAGVTSKLDYLNDLGVTTVWLTPFLENNQPDWSYHGYAITDFYKADGRHGTNAEYKNMVDEAHKRDMKVVMDLVFNHIGNGHDWMKDLPAKDWIHEWKEFTKTNYKGEALSDPNASDFDKKIMTDGWFDGHMPDLNQGNPYLAKYLMQASVWWIEYAGIDGIRMDTYPYNKKEMMSEWVSYVLSEYPDFYIVGETWLPGATWESYWKAGGNNRDGFVSTLKSVSDFPVWDALNRTWRNNWSITEVYKTLTEDFLYDDANQNKIFLDNHDVDRAFGVFNKNIPNMKLATSFLLTTRGIPQIFYGTEILMGKGGHHGDLREDFPGGWAGDKRDAFTEAGRTKKENDYFNYMRSILQWRRTSKAIAEGKLKHWVPFNEVYAYARYTDSETVFVILNNNKDEQTFNTERFSEVLKGDAKGKDILTGKSVTIGSEFTIPGKTAMIIDLSK</sequence>
<dbReference type="GO" id="GO:0016798">
    <property type="term" value="F:hydrolase activity, acting on glycosyl bonds"/>
    <property type="evidence" value="ECO:0007669"/>
    <property type="project" value="UniProtKB-KW"/>
</dbReference>
<dbReference type="CDD" id="cd11340">
    <property type="entry name" value="AmyAc_bac_CMD_like_3"/>
    <property type="match status" value="1"/>
</dbReference>
<organism evidence="6 7">
    <name type="scientific">Flammeovirga aprica JL-4</name>
    <dbReference type="NCBI Taxonomy" id="694437"/>
    <lineage>
        <taxon>Bacteria</taxon>
        <taxon>Pseudomonadati</taxon>
        <taxon>Bacteroidota</taxon>
        <taxon>Cytophagia</taxon>
        <taxon>Cytophagales</taxon>
        <taxon>Flammeovirgaceae</taxon>
        <taxon>Flammeovirga</taxon>
    </lineage>
</organism>
<evidence type="ECO:0000256" key="1">
    <source>
        <dbReference type="ARBA" id="ARBA00022801"/>
    </source>
</evidence>
<dbReference type="Proteomes" id="UP000576082">
    <property type="component" value="Unassembled WGS sequence"/>
</dbReference>
<dbReference type="Gene3D" id="2.60.40.1180">
    <property type="entry name" value="Golgi alpha-mannosidase II"/>
    <property type="match status" value="1"/>
</dbReference>
<dbReference type="SUPFAM" id="SSF51445">
    <property type="entry name" value="(Trans)glycosidases"/>
    <property type="match status" value="1"/>
</dbReference>
<feature type="compositionally biased region" description="Basic and acidic residues" evidence="3">
    <location>
        <begin position="175"/>
        <end position="185"/>
    </location>
</feature>
<dbReference type="Pfam" id="PF09087">
    <property type="entry name" value="Cyc-maltodext_N"/>
    <property type="match status" value="1"/>
</dbReference>
<comment type="caution">
    <text evidence="6">The sequence shown here is derived from an EMBL/GenBank/DDBJ whole genome shotgun (WGS) entry which is preliminary data.</text>
</comment>
<name>A0A7X9XAZ4_9BACT</name>
<proteinExistence type="predicted"/>
<dbReference type="SMART" id="SM00642">
    <property type="entry name" value="Aamy"/>
    <property type="match status" value="1"/>
</dbReference>
<keyword evidence="1 6" id="KW-0378">Hydrolase</keyword>